<dbReference type="InterPro" id="IPR050833">
    <property type="entry name" value="Poly_Biosynth_Transport"/>
</dbReference>
<feature type="transmembrane region" description="Helical" evidence="6">
    <location>
        <begin position="89"/>
        <end position="111"/>
    </location>
</feature>
<comment type="caution">
    <text evidence="7">The sequence shown here is derived from an EMBL/GenBank/DDBJ whole genome shotgun (WGS) entry which is preliminary data.</text>
</comment>
<feature type="transmembrane region" description="Helical" evidence="6">
    <location>
        <begin position="251"/>
        <end position="270"/>
    </location>
</feature>
<evidence type="ECO:0000256" key="4">
    <source>
        <dbReference type="ARBA" id="ARBA00022989"/>
    </source>
</evidence>
<proteinExistence type="predicted"/>
<dbReference type="Proteomes" id="UP001501411">
    <property type="component" value="Unassembled WGS sequence"/>
</dbReference>
<dbReference type="EMBL" id="BAABIQ010000001">
    <property type="protein sequence ID" value="GAA4778561.1"/>
    <property type="molecule type" value="Genomic_DNA"/>
</dbReference>
<evidence type="ECO:0000313" key="8">
    <source>
        <dbReference type="Proteomes" id="UP001501411"/>
    </source>
</evidence>
<keyword evidence="3 6" id="KW-0812">Transmembrane</keyword>
<feature type="transmembrane region" description="Helical" evidence="6">
    <location>
        <begin position="377"/>
        <end position="397"/>
    </location>
</feature>
<evidence type="ECO:0000256" key="1">
    <source>
        <dbReference type="ARBA" id="ARBA00004651"/>
    </source>
</evidence>
<feature type="transmembrane region" description="Helical" evidence="6">
    <location>
        <begin position="7"/>
        <end position="29"/>
    </location>
</feature>
<dbReference type="Pfam" id="PF01943">
    <property type="entry name" value="Polysacc_synt"/>
    <property type="match status" value="1"/>
</dbReference>
<dbReference type="RefSeq" id="WP_345229754.1">
    <property type="nucleotide sequence ID" value="NZ_BAABIQ010000001.1"/>
</dbReference>
<comment type="subcellular location">
    <subcellularLocation>
        <location evidence="1">Cell membrane</location>
        <topology evidence="1">Multi-pass membrane protein</topology>
    </subcellularLocation>
</comment>
<feature type="transmembrane region" description="Helical" evidence="6">
    <location>
        <begin position="314"/>
        <end position="338"/>
    </location>
</feature>
<keyword evidence="5 6" id="KW-0472">Membrane</keyword>
<feature type="transmembrane region" description="Helical" evidence="6">
    <location>
        <begin position="41"/>
        <end position="59"/>
    </location>
</feature>
<gene>
    <name evidence="7" type="ORF">GCM10023231_01420</name>
</gene>
<keyword evidence="8" id="KW-1185">Reference proteome</keyword>
<feature type="transmembrane region" description="Helical" evidence="6">
    <location>
        <begin position="344"/>
        <end position="365"/>
    </location>
</feature>
<dbReference type="PANTHER" id="PTHR30250:SF26">
    <property type="entry name" value="PSMA PROTEIN"/>
    <property type="match status" value="1"/>
</dbReference>
<evidence type="ECO:0000256" key="2">
    <source>
        <dbReference type="ARBA" id="ARBA00022475"/>
    </source>
</evidence>
<dbReference type="InterPro" id="IPR002797">
    <property type="entry name" value="Polysacc_synth"/>
</dbReference>
<feature type="transmembrane region" description="Helical" evidence="6">
    <location>
        <begin position="131"/>
        <end position="149"/>
    </location>
</feature>
<evidence type="ECO:0000256" key="6">
    <source>
        <dbReference type="SAM" id="Phobius"/>
    </source>
</evidence>
<dbReference type="PANTHER" id="PTHR30250">
    <property type="entry name" value="PST FAMILY PREDICTED COLANIC ACID TRANSPORTER"/>
    <property type="match status" value="1"/>
</dbReference>
<accession>A0ABP9ACC3</accession>
<feature type="transmembrane region" description="Helical" evidence="6">
    <location>
        <begin position="184"/>
        <end position="205"/>
    </location>
</feature>
<sequence length="516" mass="56924">MHAANRVALNTSVLYLRMLITTGITLYTTRIVLNVLGSTDYGLFNLVAGIVLMLSFLNTTMASSTQRFLSFAQGTGDLAMQKRVFSNSLLLHLGIAVVLVLGLEVAGLFLFKGTLNIPANRLVATQFVYQFMAVTVFFNVVVVPFNGVLIAHENMVWVAVVNVIETLLKLAIALVLSIVAYDKLMVYGGLMAMVSVVSFLLYASYCLRKYDSCSLTGTRANRDRTLLKELASFAGWNLFGTLSGLGRSQGMAVLLNIFLGAVVNAAYGIANQVATQLNFFSATLLRALNPQIMKSEGANDRDRMLRLAMMASKFGYFLLAIVAIPACFEMKTILQLWLKNVPPYTLIFCQLILVATLFNQLTIGLQSAAQAIGTIKYYQIVVGSMLLLNLPIAYVLLRLQYPVYSVIVSYASVELIAGVLRLYFVKRLGGLSIRLYLSRVIGRELLPTAISVLTGFLLVTYVHHPYRFLISVPLTGLLFLFSIYFFGLCSDEKVLVNSFFKRAKSKLKARSEAVHA</sequence>
<feature type="transmembrane region" description="Helical" evidence="6">
    <location>
        <begin position="156"/>
        <end position="178"/>
    </location>
</feature>
<organism evidence="7 8">
    <name type="scientific">Olivibacter ginsenosidimutans</name>
    <dbReference type="NCBI Taxonomy" id="1176537"/>
    <lineage>
        <taxon>Bacteria</taxon>
        <taxon>Pseudomonadati</taxon>
        <taxon>Bacteroidota</taxon>
        <taxon>Sphingobacteriia</taxon>
        <taxon>Sphingobacteriales</taxon>
        <taxon>Sphingobacteriaceae</taxon>
        <taxon>Olivibacter</taxon>
    </lineage>
</organism>
<keyword evidence="2" id="KW-1003">Cell membrane</keyword>
<feature type="transmembrane region" description="Helical" evidence="6">
    <location>
        <begin position="445"/>
        <end position="462"/>
    </location>
</feature>
<evidence type="ECO:0000313" key="7">
    <source>
        <dbReference type="EMBL" id="GAA4778561.1"/>
    </source>
</evidence>
<evidence type="ECO:0000256" key="5">
    <source>
        <dbReference type="ARBA" id="ARBA00023136"/>
    </source>
</evidence>
<protein>
    <submittedName>
        <fullName evidence="7">MATE family efflux transporter</fullName>
    </submittedName>
</protein>
<feature type="transmembrane region" description="Helical" evidence="6">
    <location>
        <begin position="226"/>
        <end position="245"/>
    </location>
</feature>
<evidence type="ECO:0000256" key="3">
    <source>
        <dbReference type="ARBA" id="ARBA00022692"/>
    </source>
</evidence>
<feature type="transmembrane region" description="Helical" evidence="6">
    <location>
        <begin position="468"/>
        <end position="489"/>
    </location>
</feature>
<keyword evidence="4 6" id="KW-1133">Transmembrane helix</keyword>
<name>A0ABP9ACC3_9SPHI</name>
<reference evidence="8" key="1">
    <citation type="journal article" date="2019" name="Int. J. Syst. Evol. Microbiol.">
        <title>The Global Catalogue of Microorganisms (GCM) 10K type strain sequencing project: providing services to taxonomists for standard genome sequencing and annotation.</title>
        <authorList>
            <consortium name="The Broad Institute Genomics Platform"/>
            <consortium name="The Broad Institute Genome Sequencing Center for Infectious Disease"/>
            <person name="Wu L."/>
            <person name="Ma J."/>
        </authorList>
    </citation>
    <scope>NUCLEOTIDE SEQUENCE [LARGE SCALE GENOMIC DNA]</scope>
    <source>
        <strain evidence="8">JCM 18200</strain>
    </source>
</reference>
<feature type="transmembrane region" description="Helical" evidence="6">
    <location>
        <begin position="403"/>
        <end position="424"/>
    </location>
</feature>